<accession>A0A1Y1S2M0</accession>
<evidence type="ECO:0000313" key="4">
    <source>
        <dbReference type="Proteomes" id="UP000192343"/>
    </source>
</evidence>
<protein>
    <recommendedName>
        <fullName evidence="2">VWFA domain-containing protein</fullName>
    </recommendedName>
</protein>
<dbReference type="STRING" id="1963862.B4O97_03750"/>
<dbReference type="EMBL" id="MWQY01000003">
    <property type="protein sequence ID" value="ORC37316.1"/>
    <property type="molecule type" value="Genomic_DNA"/>
</dbReference>
<dbReference type="OrthoDB" id="359032at2"/>
<dbReference type="SUPFAM" id="SSF53300">
    <property type="entry name" value="vWA-like"/>
    <property type="match status" value="1"/>
</dbReference>
<feature type="domain" description="VWFA" evidence="2">
    <location>
        <begin position="42"/>
        <end position="231"/>
    </location>
</feature>
<evidence type="ECO:0000259" key="2">
    <source>
        <dbReference type="PROSITE" id="PS50234"/>
    </source>
</evidence>
<keyword evidence="4" id="KW-1185">Reference proteome</keyword>
<name>A0A1Y1S2M0_9SPIO</name>
<reference evidence="3 4" key="1">
    <citation type="submission" date="2017-03" db="EMBL/GenBank/DDBJ databases">
        <title>Draft Genome sequence of Marispirochaeta sp. strain JC444.</title>
        <authorList>
            <person name="Shivani Y."/>
            <person name="Subhash Y."/>
            <person name="Sasikala C."/>
            <person name="Ramana C."/>
        </authorList>
    </citation>
    <scope>NUCLEOTIDE SEQUENCE [LARGE SCALE GENOMIC DNA]</scope>
    <source>
        <strain evidence="3 4">JC444</strain>
    </source>
</reference>
<dbReference type="Gene3D" id="3.40.50.410">
    <property type="entry name" value="von Willebrand factor, type A domain"/>
    <property type="match status" value="1"/>
</dbReference>
<dbReference type="InterPro" id="IPR002035">
    <property type="entry name" value="VWF_A"/>
</dbReference>
<dbReference type="PROSITE" id="PS50234">
    <property type="entry name" value="VWFA"/>
    <property type="match status" value="1"/>
</dbReference>
<dbReference type="Pfam" id="PF13519">
    <property type="entry name" value="VWA_2"/>
    <property type="match status" value="1"/>
</dbReference>
<dbReference type="SMART" id="SM00327">
    <property type="entry name" value="VWA"/>
    <property type="match status" value="1"/>
</dbReference>
<keyword evidence="1" id="KW-0812">Transmembrane</keyword>
<proteinExistence type="predicted"/>
<dbReference type="CDD" id="cd00198">
    <property type="entry name" value="vWFA"/>
    <property type="match status" value="1"/>
</dbReference>
<evidence type="ECO:0000256" key="1">
    <source>
        <dbReference type="SAM" id="Phobius"/>
    </source>
</evidence>
<dbReference type="AlphaFoldDB" id="A0A1Y1S2M0"/>
<comment type="caution">
    <text evidence="3">The sequence shown here is derived from an EMBL/GenBank/DDBJ whole genome shotgun (WGS) entry which is preliminary data.</text>
</comment>
<keyword evidence="1" id="KW-1133">Transmembrane helix</keyword>
<evidence type="ECO:0000313" key="3">
    <source>
        <dbReference type="EMBL" id="ORC37316.1"/>
    </source>
</evidence>
<dbReference type="Proteomes" id="UP000192343">
    <property type="component" value="Unassembled WGS sequence"/>
</dbReference>
<gene>
    <name evidence="3" type="ORF">B4O97_03750</name>
</gene>
<organism evidence="3 4">
    <name type="scientific">Marispirochaeta aestuarii</name>
    <dbReference type="NCBI Taxonomy" id="1963862"/>
    <lineage>
        <taxon>Bacteria</taxon>
        <taxon>Pseudomonadati</taxon>
        <taxon>Spirochaetota</taxon>
        <taxon>Spirochaetia</taxon>
        <taxon>Spirochaetales</taxon>
        <taxon>Spirochaetaceae</taxon>
        <taxon>Marispirochaeta</taxon>
    </lineage>
</organism>
<dbReference type="RefSeq" id="WP_083048469.1">
    <property type="nucleotide sequence ID" value="NZ_MWQY01000003.1"/>
</dbReference>
<dbReference type="InterPro" id="IPR036465">
    <property type="entry name" value="vWFA_dom_sf"/>
</dbReference>
<feature type="transmembrane region" description="Helical" evidence="1">
    <location>
        <begin position="355"/>
        <end position="376"/>
    </location>
</feature>
<sequence length="482" mass="53327">MKITEIYDPLISNISKKTILIITLAVLLLNAATADQRDENIDVFLVLDKSLSMVEEIDSVKEYVVDELIEKTLIPGDFFLVIQFYGTAELLLAEEVGRDNRESLTEEMRSILADGRFTDIGNALDTLQNTLKRYDERDRRRYMLLITDGIQEAPPESQYYSPDGSFNHQFLENSKIIQKQGWKIHILGIGSGSAARELAETLSGTYTEVETGTAEGEAPSETEVKHLTEQLTESTEDLLSIVSISGRPRIGAFSEEGKSSLVLSLKSSGYKNEQTIRISTLYLGIDGREYSGARNVRLTVQPESEEEYEIPLSVDAAAGLSSTEVEIRADFAGGTVFTPAIFTADVAAPGFMTRYWPYLTAALLVLILIALLVLLISKGVFSGGRKLELEIDWDDSDKKKFISLPAKEQLFISEGISGIDVGLHKTGEVLATLHSEGDELIISTDKDDLFLGGALRGNVLGKPMKIKDRYGKYKGLTFVRRK</sequence>
<keyword evidence="1" id="KW-0472">Membrane</keyword>